<evidence type="ECO:0000313" key="3">
    <source>
        <dbReference type="Proteomes" id="UP000554482"/>
    </source>
</evidence>
<proteinExistence type="predicted"/>
<comment type="caution">
    <text evidence="2">The sequence shown here is derived from an EMBL/GenBank/DDBJ whole genome shotgun (WGS) entry which is preliminary data.</text>
</comment>
<gene>
    <name evidence="2" type="ORF">FRX31_004899</name>
</gene>
<name>A0A7J6X742_THATH</name>
<evidence type="ECO:0000256" key="1">
    <source>
        <dbReference type="SAM" id="MobiDB-lite"/>
    </source>
</evidence>
<organism evidence="2 3">
    <name type="scientific">Thalictrum thalictroides</name>
    <name type="common">Rue-anemone</name>
    <name type="synonym">Anemone thalictroides</name>
    <dbReference type="NCBI Taxonomy" id="46969"/>
    <lineage>
        <taxon>Eukaryota</taxon>
        <taxon>Viridiplantae</taxon>
        <taxon>Streptophyta</taxon>
        <taxon>Embryophyta</taxon>
        <taxon>Tracheophyta</taxon>
        <taxon>Spermatophyta</taxon>
        <taxon>Magnoliopsida</taxon>
        <taxon>Ranunculales</taxon>
        <taxon>Ranunculaceae</taxon>
        <taxon>Thalictroideae</taxon>
        <taxon>Thalictrum</taxon>
    </lineage>
</organism>
<reference evidence="2 3" key="1">
    <citation type="submission" date="2020-06" db="EMBL/GenBank/DDBJ databases">
        <title>Transcriptomic and genomic resources for Thalictrum thalictroides and T. hernandezii: Facilitating candidate gene discovery in an emerging model plant lineage.</title>
        <authorList>
            <person name="Arias T."/>
            <person name="Riano-Pachon D.M."/>
            <person name="Di Stilio V.S."/>
        </authorList>
    </citation>
    <scope>NUCLEOTIDE SEQUENCE [LARGE SCALE GENOMIC DNA]</scope>
    <source>
        <strain evidence="3">cv. WT478/WT964</strain>
        <tissue evidence="2">Leaves</tissue>
    </source>
</reference>
<feature type="non-terminal residue" evidence="2">
    <location>
        <position position="120"/>
    </location>
</feature>
<dbReference type="Proteomes" id="UP000554482">
    <property type="component" value="Unassembled WGS sequence"/>
</dbReference>
<dbReference type="AlphaFoldDB" id="A0A7J6X742"/>
<sequence length="120" mass="13255">MEPASTTRLNHAVNPVQAGVTSDNPFSVLEDLEEDISHIDIHTEKPDINDQHQTRDKAPVLEPDISILEEQLPTCTEEEAKKEVAAIIPALAQLYPPHPSDQFQGIADHFLFDPSTAQPP</sequence>
<dbReference type="EMBL" id="JABWDY010003957">
    <property type="protein sequence ID" value="KAF5205514.1"/>
    <property type="molecule type" value="Genomic_DNA"/>
</dbReference>
<accession>A0A7J6X742</accession>
<evidence type="ECO:0000313" key="2">
    <source>
        <dbReference type="EMBL" id="KAF5205514.1"/>
    </source>
</evidence>
<feature type="region of interest" description="Disordered" evidence="1">
    <location>
        <begin position="1"/>
        <end position="22"/>
    </location>
</feature>
<keyword evidence="3" id="KW-1185">Reference proteome</keyword>
<protein>
    <submittedName>
        <fullName evidence="2">Uncharacterized protein</fullName>
    </submittedName>
</protein>